<evidence type="ECO:0000256" key="1">
    <source>
        <dbReference type="ARBA" id="ARBA00004370"/>
    </source>
</evidence>
<evidence type="ECO:0000313" key="8">
    <source>
        <dbReference type="Proteomes" id="UP000261420"/>
    </source>
</evidence>
<name>A0A3B4VNK7_SERDU</name>
<feature type="transmembrane region" description="Helical" evidence="5">
    <location>
        <begin position="183"/>
        <end position="205"/>
    </location>
</feature>
<dbReference type="Pfam" id="PF00001">
    <property type="entry name" value="7tm_1"/>
    <property type="match status" value="1"/>
</dbReference>
<accession>A0A3B4VNK7</accession>
<dbReference type="GeneTree" id="ENSGT00940000163093"/>
<feature type="transmembrane region" description="Helical" evidence="5">
    <location>
        <begin position="238"/>
        <end position="258"/>
    </location>
</feature>
<dbReference type="PROSITE" id="PS50262">
    <property type="entry name" value="G_PROTEIN_RECEP_F1_2"/>
    <property type="match status" value="1"/>
</dbReference>
<keyword evidence="4 5" id="KW-0472">Membrane</keyword>
<dbReference type="FunFam" id="1.20.1070.10:FF:000096">
    <property type="entry name" value="Odorant receptor 131-2"/>
    <property type="match status" value="1"/>
</dbReference>
<dbReference type="OMA" id="ASAXKAR"/>
<sequence length="361" mass="41089">MTCLHCFRNANCTKIVVLLCLTYINKFIFIFCLKCFSKMSYANQSQTLNIINFNITGQQYQGLLERVLFSTLIGMPCCVFLFINGTMLFTLRSKLVFRETSRYILLYNLLFADTAQLAFSQLLYIFAACRIMLTYPVCGVLVMLTKLTNEISPLTLVVMSLERYVAVCYPLRHATIATIRNTAVAIIVVWAISLLNVFTRVLLLLNFPFKDLESLQMTDVCSDIQMLVDPITDHYDKAYTYFLFVSATVPIISSYIGVMIAARSASADKASASKARNTLLLHLVQLGLSLFSNMHTYIVQSLSTTLQRLILVRINSVFYVFIYILPRCLSSLIYGLRDQTIRPILLYHLCCRLTLSHLSKD</sequence>
<dbReference type="InterPro" id="IPR000276">
    <property type="entry name" value="GPCR_Rhodpsn"/>
</dbReference>
<keyword evidence="8" id="KW-1185">Reference proteome</keyword>
<evidence type="ECO:0000256" key="3">
    <source>
        <dbReference type="ARBA" id="ARBA00022989"/>
    </source>
</evidence>
<feature type="transmembrane region" description="Helical" evidence="5">
    <location>
        <begin position="12"/>
        <end position="31"/>
    </location>
</feature>
<dbReference type="InterPro" id="IPR052921">
    <property type="entry name" value="GPCR1_Superfamily_Member"/>
</dbReference>
<comment type="subcellular location">
    <subcellularLocation>
        <location evidence="1">Membrane</location>
    </subcellularLocation>
</comment>
<feature type="transmembrane region" description="Helical" evidence="5">
    <location>
        <begin position="67"/>
        <end position="91"/>
    </location>
</feature>
<dbReference type="PANTHER" id="PTHR26451:SF866">
    <property type="entry name" value="ODORANT RECEPTOR-RELATED"/>
    <property type="match status" value="1"/>
</dbReference>
<dbReference type="GO" id="GO:0016020">
    <property type="term" value="C:membrane"/>
    <property type="evidence" value="ECO:0007669"/>
    <property type="project" value="UniProtKB-SubCell"/>
</dbReference>
<evidence type="ECO:0000256" key="5">
    <source>
        <dbReference type="SAM" id="Phobius"/>
    </source>
</evidence>
<feature type="transmembrane region" description="Helical" evidence="5">
    <location>
        <begin position="318"/>
        <end position="336"/>
    </location>
</feature>
<feature type="transmembrane region" description="Helical" evidence="5">
    <location>
        <begin position="103"/>
        <end position="127"/>
    </location>
</feature>
<dbReference type="GO" id="GO:0004984">
    <property type="term" value="F:olfactory receptor activity"/>
    <property type="evidence" value="ECO:0007669"/>
    <property type="project" value="TreeGrafter"/>
</dbReference>
<dbReference type="GO" id="GO:0005549">
    <property type="term" value="F:odorant binding"/>
    <property type="evidence" value="ECO:0007669"/>
    <property type="project" value="TreeGrafter"/>
</dbReference>
<reference evidence="7" key="1">
    <citation type="submission" date="2025-08" db="UniProtKB">
        <authorList>
            <consortium name="Ensembl"/>
        </authorList>
    </citation>
    <scope>IDENTIFICATION</scope>
</reference>
<feature type="domain" description="G-protein coupled receptors family 1 profile" evidence="6">
    <location>
        <begin position="83"/>
        <end position="334"/>
    </location>
</feature>
<dbReference type="SUPFAM" id="SSF81321">
    <property type="entry name" value="Family A G protein-coupled receptor-like"/>
    <property type="match status" value="1"/>
</dbReference>
<dbReference type="AlphaFoldDB" id="A0A3B4VNK7"/>
<feature type="transmembrane region" description="Helical" evidence="5">
    <location>
        <begin position="279"/>
        <end position="298"/>
    </location>
</feature>
<organism evidence="7 8">
    <name type="scientific">Seriola dumerili</name>
    <name type="common">Greater amberjack</name>
    <name type="synonym">Caranx dumerili</name>
    <dbReference type="NCBI Taxonomy" id="41447"/>
    <lineage>
        <taxon>Eukaryota</taxon>
        <taxon>Metazoa</taxon>
        <taxon>Chordata</taxon>
        <taxon>Craniata</taxon>
        <taxon>Vertebrata</taxon>
        <taxon>Euteleostomi</taxon>
        <taxon>Actinopterygii</taxon>
        <taxon>Neopterygii</taxon>
        <taxon>Teleostei</taxon>
        <taxon>Neoteleostei</taxon>
        <taxon>Acanthomorphata</taxon>
        <taxon>Carangaria</taxon>
        <taxon>Carangiformes</taxon>
        <taxon>Carangidae</taxon>
        <taxon>Seriola</taxon>
    </lineage>
</organism>
<dbReference type="InterPro" id="IPR017452">
    <property type="entry name" value="GPCR_Rhodpsn_7TM"/>
</dbReference>
<dbReference type="Proteomes" id="UP000261420">
    <property type="component" value="Unplaced"/>
</dbReference>
<reference evidence="7" key="2">
    <citation type="submission" date="2025-09" db="UniProtKB">
        <authorList>
            <consortium name="Ensembl"/>
        </authorList>
    </citation>
    <scope>IDENTIFICATION</scope>
</reference>
<dbReference type="Gene3D" id="1.20.1070.10">
    <property type="entry name" value="Rhodopsin 7-helix transmembrane proteins"/>
    <property type="match status" value="1"/>
</dbReference>
<evidence type="ECO:0000256" key="2">
    <source>
        <dbReference type="ARBA" id="ARBA00022692"/>
    </source>
</evidence>
<dbReference type="PANTHER" id="PTHR26451">
    <property type="entry name" value="G_PROTEIN_RECEP_F1_2 DOMAIN-CONTAINING PROTEIN"/>
    <property type="match status" value="1"/>
</dbReference>
<evidence type="ECO:0000313" key="7">
    <source>
        <dbReference type="Ensembl" id="ENSSDUP00000032613.1"/>
    </source>
</evidence>
<dbReference type="CDD" id="cd00637">
    <property type="entry name" value="7tm_classA_rhodopsin-like"/>
    <property type="match status" value="1"/>
</dbReference>
<evidence type="ECO:0000256" key="4">
    <source>
        <dbReference type="ARBA" id="ARBA00023136"/>
    </source>
</evidence>
<keyword evidence="2 5" id="KW-0812">Transmembrane</keyword>
<keyword evidence="3 5" id="KW-1133">Transmembrane helix</keyword>
<dbReference type="GO" id="GO:0004930">
    <property type="term" value="F:G protein-coupled receptor activity"/>
    <property type="evidence" value="ECO:0007669"/>
    <property type="project" value="InterPro"/>
</dbReference>
<protein>
    <submittedName>
        <fullName evidence="7">Olfactory receptor 4K17-like</fullName>
    </submittedName>
</protein>
<proteinExistence type="predicted"/>
<dbReference type="Ensembl" id="ENSSDUT00000033173.1">
    <property type="protein sequence ID" value="ENSSDUP00000032613.1"/>
    <property type="gene ID" value="ENSSDUG00000023435.1"/>
</dbReference>
<evidence type="ECO:0000259" key="6">
    <source>
        <dbReference type="PROSITE" id="PS50262"/>
    </source>
</evidence>